<evidence type="ECO:0000256" key="1">
    <source>
        <dbReference type="SAM" id="MobiDB-lite"/>
    </source>
</evidence>
<dbReference type="OrthoDB" id="2935230at2759"/>
<dbReference type="Proteomes" id="UP000290288">
    <property type="component" value="Unassembled WGS sequence"/>
</dbReference>
<comment type="caution">
    <text evidence="2">The sequence shown here is derived from an EMBL/GenBank/DDBJ whole genome shotgun (WGS) entry which is preliminary data.</text>
</comment>
<gene>
    <name evidence="2" type="ORF">EST38_g2813</name>
</gene>
<dbReference type="AlphaFoldDB" id="A0A4V1Q4S0"/>
<name>A0A4V1Q4S0_9AGAR</name>
<evidence type="ECO:0000313" key="2">
    <source>
        <dbReference type="EMBL" id="RXW23058.1"/>
    </source>
</evidence>
<protein>
    <recommendedName>
        <fullName evidence="4">F-box domain-containing protein</fullName>
    </recommendedName>
</protein>
<keyword evidence="3" id="KW-1185">Reference proteome</keyword>
<accession>A0A4V1Q4S0</accession>
<sequence>MKLKEKVLSLWKRSKSPKDDSQPECEATVTPPSCSPITPEEDSSPSLSVPRAPPVELGDLPDEILILILTLACENQVYYRNLLLTSKGLRTIAQSECFGHFPIRLRTEAQTLSFHNHLTNHPKLGPLVRYLWMNGPRFEASDVYPNTIPEDSLPLVQYRIIERLTGLKALVCPYHVFQHIGKWSETHPDCCSPKLQEIEILDTCNQSWSTETYRFYRQITHLSLLEPCPEWAQPTQWKLFPNLVGFAFELHARHPSALIFTKNIREDDALREIPPGIEIAITMAQTDSRRQPGFEIHGELAYAIYCGKLRYYDRWLRRLERDRQLWFLYHS</sequence>
<dbReference type="EMBL" id="SDEE01000053">
    <property type="protein sequence ID" value="RXW23058.1"/>
    <property type="molecule type" value="Genomic_DNA"/>
</dbReference>
<reference evidence="2 3" key="1">
    <citation type="submission" date="2019-01" db="EMBL/GenBank/DDBJ databases">
        <title>Draft genome sequence of Psathyrella aberdarensis IHI B618.</title>
        <authorList>
            <person name="Buettner E."/>
            <person name="Kellner H."/>
        </authorList>
    </citation>
    <scope>NUCLEOTIDE SEQUENCE [LARGE SCALE GENOMIC DNA]</scope>
    <source>
        <strain evidence="2 3">IHI B618</strain>
    </source>
</reference>
<organism evidence="2 3">
    <name type="scientific">Candolleomyces aberdarensis</name>
    <dbReference type="NCBI Taxonomy" id="2316362"/>
    <lineage>
        <taxon>Eukaryota</taxon>
        <taxon>Fungi</taxon>
        <taxon>Dikarya</taxon>
        <taxon>Basidiomycota</taxon>
        <taxon>Agaricomycotina</taxon>
        <taxon>Agaricomycetes</taxon>
        <taxon>Agaricomycetidae</taxon>
        <taxon>Agaricales</taxon>
        <taxon>Agaricineae</taxon>
        <taxon>Psathyrellaceae</taxon>
        <taxon>Candolleomyces</taxon>
    </lineage>
</organism>
<evidence type="ECO:0000313" key="3">
    <source>
        <dbReference type="Proteomes" id="UP000290288"/>
    </source>
</evidence>
<feature type="region of interest" description="Disordered" evidence="1">
    <location>
        <begin position="1"/>
        <end position="53"/>
    </location>
</feature>
<evidence type="ECO:0008006" key="4">
    <source>
        <dbReference type="Google" id="ProtNLM"/>
    </source>
</evidence>
<proteinExistence type="predicted"/>